<evidence type="ECO:0000259" key="1">
    <source>
        <dbReference type="PROSITE" id="PS50943"/>
    </source>
</evidence>
<accession>A0ABM7PYW7</accession>
<name>A0ABM7PYW7_SINCY</name>
<dbReference type="RefSeq" id="WP_229230201.1">
    <property type="nucleotide sequence ID" value="NZ_AP024525.1"/>
</dbReference>
<protein>
    <recommendedName>
        <fullName evidence="1">HTH cro/C1-type domain-containing protein</fullName>
    </recommendedName>
</protein>
<dbReference type="InterPro" id="IPR001387">
    <property type="entry name" value="Cro/C1-type_HTH"/>
</dbReference>
<dbReference type="InterPro" id="IPR011990">
    <property type="entry name" value="TPR-like_helical_dom_sf"/>
</dbReference>
<proteinExistence type="predicted"/>
<sequence>MGSGFGEKLRAERLERGLTQAELGKDLYSPSYISLLETGRREPTAEVIQELARRLQLAPKALEAWSQPVSANDAEYVLAGLYARQAWDLRDYAQAATHAATAAQFALDGKNNSAWWNMTYMQAECLMKQGELAECQRIVQHLLEHPIVAESAGLAVRARQMLAAVCHGLGQLGTAVEHAREAVRLGAQLPPGSTIYIGALRALIGALAESGRLDEAWDQCRILATLVDEDSMGQLAGEVEWVIGNVAFMRADYEEGVKHHERAAKLLSPANDIELWARFNKASAAVRLSGGIIEPETLAAIERAELALSIVGGSRAEQLEVMFIRARWLYLNGQIPEAIELLRTIYAEKSALGRHTAGEVALLYGRALKALGQNEEALELLKDAREQFSYAGASDKVQQTMDAILEIRLAAQRAERGAEKSGAQETVGKGAAS</sequence>
<dbReference type="PROSITE" id="PS50943">
    <property type="entry name" value="HTH_CROC1"/>
    <property type="match status" value="1"/>
</dbReference>
<evidence type="ECO:0000313" key="2">
    <source>
        <dbReference type="EMBL" id="BCT77503.1"/>
    </source>
</evidence>
<dbReference type="Proteomes" id="UP001319861">
    <property type="component" value="Chromosome"/>
</dbReference>
<gene>
    <name evidence="2" type="ORF">SCMU_33450</name>
</gene>
<dbReference type="SMART" id="SM00530">
    <property type="entry name" value="HTH_XRE"/>
    <property type="match status" value="1"/>
</dbReference>
<dbReference type="SUPFAM" id="SSF47413">
    <property type="entry name" value="lambda repressor-like DNA-binding domains"/>
    <property type="match status" value="1"/>
</dbReference>
<reference evidence="2 3" key="1">
    <citation type="journal article" date="2021" name="J. Biosci. Bioeng.">
        <title>Identification and characterization of a chc gene cluster responsible for the aromatization pathway of cyclohexanecarboxylate degradation in Sinomonas cyclohexanicum ATCC 51369.</title>
        <authorList>
            <person name="Yamamoto T."/>
            <person name="Hasegawa Y."/>
            <person name="Lau P.C.K."/>
            <person name="Iwaki H."/>
        </authorList>
    </citation>
    <scope>NUCLEOTIDE SEQUENCE [LARGE SCALE GENOMIC DNA]</scope>
    <source>
        <strain evidence="2 3">ATCC 51369</strain>
    </source>
</reference>
<keyword evidence="3" id="KW-1185">Reference proteome</keyword>
<dbReference type="CDD" id="cd00093">
    <property type="entry name" value="HTH_XRE"/>
    <property type="match status" value="1"/>
</dbReference>
<dbReference type="EMBL" id="AP024525">
    <property type="protein sequence ID" value="BCT77503.1"/>
    <property type="molecule type" value="Genomic_DNA"/>
</dbReference>
<dbReference type="Gene3D" id="1.10.260.40">
    <property type="entry name" value="lambda repressor-like DNA-binding domains"/>
    <property type="match status" value="1"/>
</dbReference>
<dbReference type="Pfam" id="PF01381">
    <property type="entry name" value="HTH_3"/>
    <property type="match status" value="1"/>
</dbReference>
<feature type="domain" description="HTH cro/C1-type" evidence="1">
    <location>
        <begin position="9"/>
        <end position="62"/>
    </location>
</feature>
<evidence type="ECO:0000313" key="3">
    <source>
        <dbReference type="Proteomes" id="UP001319861"/>
    </source>
</evidence>
<dbReference type="InterPro" id="IPR010982">
    <property type="entry name" value="Lambda_DNA-bd_dom_sf"/>
</dbReference>
<dbReference type="SUPFAM" id="SSF48452">
    <property type="entry name" value="TPR-like"/>
    <property type="match status" value="2"/>
</dbReference>
<organism evidence="2 3">
    <name type="scientific">Sinomonas cyclohexanicum</name>
    <name type="common">Corynebacterium cyclohexanicum</name>
    <dbReference type="NCBI Taxonomy" id="322009"/>
    <lineage>
        <taxon>Bacteria</taxon>
        <taxon>Bacillati</taxon>
        <taxon>Actinomycetota</taxon>
        <taxon>Actinomycetes</taxon>
        <taxon>Micrococcales</taxon>
        <taxon>Micrococcaceae</taxon>
        <taxon>Sinomonas</taxon>
    </lineage>
</organism>
<dbReference type="Gene3D" id="1.25.40.10">
    <property type="entry name" value="Tetratricopeptide repeat domain"/>
    <property type="match status" value="2"/>
</dbReference>